<evidence type="ECO:0000259" key="1">
    <source>
        <dbReference type="Pfam" id="PF03372"/>
    </source>
</evidence>
<feature type="domain" description="Endonuclease/exonuclease/phosphatase" evidence="1">
    <location>
        <begin position="2"/>
        <end position="141"/>
    </location>
</feature>
<dbReference type="OrthoDB" id="7476844at2759"/>
<dbReference type="InterPro" id="IPR036691">
    <property type="entry name" value="Endo/exonu/phosph_ase_sf"/>
</dbReference>
<reference evidence="2 3" key="1">
    <citation type="submission" date="2020-06" db="EMBL/GenBank/DDBJ databases">
        <authorList>
            <person name="Li R."/>
            <person name="Bekaert M."/>
        </authorList>
    </citation>
    <scope>NUCLEOTIDE SEQUENCE [LARGE SCALE GENOMIC DNA]</scope>
    <source>
        <strain evidence="3">wild</strain>
    </source>
</reference>
<dbReference type="Proteomes" id="UP000507470">
    <property type="component" value="Unassembled WGS sequence"/>
</dbReference>
<dbReference type="EC" id="3.1.11.2" evidence="2"/>
<accession>A0A6J8B181</accession>
<dbReference type="EMBL" id="CACVKT020002379">
    <property type="protein sequence ID" value="CAC5377552.1"/>
    <property type="molecule type" value="Genomic_DNA"/>
</dbReference>
<sequence length="195" mass="22581">MTYLKQLLKKLDLCCLQEHWLFKPEQHLLHDIDTNMIVTAKSIDDENPELSMIARRGYGGVAILWKKEMDDKISVMVDGSNRIQVIQMETDNTPLCLINVYMPSDNKDMDNEYKDTLAQMTEIIKKYRNTHDILLCGDLNGSIHRSKTSHDPLLKKFLAENSLKLNKITEREKPFSIMTGNLLDKLIIFLSKLKN</sequence>
<keyword evidence="3" id="KW-1185">Reference proteome</keyword>
<gene>
    <name evidence="2" type="ORF">MCOR_13858</name>
</gene>
<dbReference type="Pfam" id="PF03372">
    <property type="entry name" value="Exo_endo_phos"/>
    <property type="match status" value="1"/>
</dbReference>
<dbReference type="GO" id="GO:0008311">
    <property type="term" value="F:double-stranded DNA 3'-5' DNA exonuclease activity"/>
    <property type="evidence" value="ECO:0007669"/>
    <property type="project" value="UniProtKB-EC"/>
</dbReference>
<keyword evidence="2" id="KW-0378">Hydrolase</keyword>
<dbReference type="InterPro" id="IPR005135">
    <property type="entry name" value="Endo/exonuclease/phosphatase"/>
</dbReference>
<dbReference type="AlphaFoldDB" id="A0A6J8B181"/>
<proteinExistence type="predicted"/>
<evidence type="ECO:0000313" key="2">
    <source>
        <dbReference type="EMBL" id="CAC5377552.1"/>
    </source>
</evidence>
<name>A0A6J8B181_MYTCO</name>
<organism evidence="2 3">
    <name type="scientific">Mytilus coruscus</name>
    <name type="common">Sea mussel</name>
    <dbReference type="NCBI Taxonomy" id="42192"/>
    <lineage>
        <taxon>Eukaryota</taxon>
        <taxon>Metazoa</taxon>
        <taxon>Spiralia</taxon>
        <taxon>Lophotrochozoa</taxon>
        <taxon>Mollusca</taxon>
        <taxon>Bivalvia</taxon>
        <taxon>Autobranchia</taxon>
        <taxon>Pteriomorphia</taxon>
        <taxon>Mytilida</taxon>
        <taxon>Mytiloidea</taxon>
        <taxon>Mytilidae</taxon>
        <taxon>Mytilinae</taxon>
        <taxon>Mytilus</taxon>
    </lineage>
</organism>
<dbReference type="SUPFAM" id="SSF56219">
    <property type="entry name" value="DNase I-like"/>
    <property type="match status" value="1"/>
</dbReference>
<evidence type="ECO:0000313" key="3">
    <source>
        <dbReference type="Proteomes" id="UP000507470"/>
    </source>
</evidence>
<dbReference type="Gene3D" id="3.60.10.10">
    <property type="entry name" value="Endonuclease/exonuclease/phosphatase"/>
    <property type="match status" value="1"/>
</dbReference>
<protein>
    <submittedName>
        <fullName evidence="2">E3.1.11.2</fullName>
        <ecNumber evidence="2">3.1.11.2</ecNumber>
    </submittedName>
</protein>